<name>A0A554WYH1_9BURK</name>
<dbReference type="EMBL" id="VJOM01000051">
    <property type="protein sequence ID" value="TSE28630.1"/>
    <property type="molecule type" value="Genomic_DNA"/>
</dbReference>
<keyword evidence="6 15" id="KW-0808">Transferase</keyword>
<keyword evidence="5 15" id="KW-0328">Glycosyltransferase</keyword>
<feature type="domain" description="Glycosyltransferase 2-like" evidence="14">
    <location>
        <begin position="12"/>
        <end position="161"/>
    </location>
</feature>
<feature type="domain" description="PilZ" evidence="13">
    <location>
        <begin position="287"/>
        <end position="392"/>
    </location>
</feature>
<evidence type="ECO:0000256" key="6">
    <source>
        <dbReference type="ARBA" id="ARBA00022679"/>
    </source>
</evidence>
<feature type="transmembrane region" description="Helical" evidence="12">
    <location>
        <begin position="259"/>
        <end position="283"/>
    </location>
</feature>
<keyword evidence="16" id="KW-1185">Reference proteome</keyword>
<dbReference type="InterPro" id="IPR029044">
    <property type="entry name" value="Nucleotide-diphossugar_trans"/>
</dbReference>
<evidence type="ECO:0000259" key="14">
    <source>
        <dbReference type="Pfam" id="PF13632"/>
    </source>
</evidence>
<organism evidence="15 16">
    <name type="scientific">Tepidimonas taiwanensis</name>
    <dbReference type="NCBI Taxonomy" id="307486"/>
    <lineage>
        <taxon>Bacteria</taxon>
        <taxon>Pseudomonadati</taxon>
        <taxon>Pseudomonadota</taxon>
        <taxon>Betaproteobacteria</taxon>
        <taxon>Burkholderiales</taxon>
        <taxon>Tepidimonas</taxon>
    </lineage>
</organism>
<keyword evidence="3" id="KW-1003">Cell membrane</keyword>
<dbReference type="Proteomes" id="UP000317763">
    <property type="component" value="Unassembled WGS sequence"/>
</dbReference>
<evidence type="ECO:0000256" key="4">
    <source>
        <dbReference type="ARBA" id="ARBA00022519"/>
    </source>
</evidence>
<dbReference type="InterPro" id="IPR003919">
    <property type="entry name" value="Cell_synth_A"/>
</dbReference>
<dbReference type="InterPro" id="IPR050321">
    <property type="entry name" value="Glycosyltr_2/OpgH_subfam"/>
</dbReference>
<dbReference type="SUPFAM" id="SSF53448">
    <property type="entry name" value="Nucleotide-diphospho-sugar transferases"/>
    <property type="match status" value="1"/>
</dbReference>
<dbReference type="GO" id="GO:0035438">
    <property type="term" value="F:cyclic-di-GMP binding"/>
    <property type="evidence" value="ECO:0007669"/>
    <property type="project" value="InterPro"/>
</dbReference>
<keyword evidence="10 12" id="KW-0472">Membrane</keyword>
<evidence type="ECO:0000256" key="3">
    <source>
        <dbReference type="ARBA" id="ARBA00022475"/>
    </source>
</evidence>
<dbReference type="Pfam" id="PF07238">
    <property type="entry name" value="PilZ"/>
    <property type="match status" value="1"/>
</dbReference>
<dbReference type="STRING" id="307486.GCA_000807215_01486"/>
<dbReference type="SUPFAM" id="SSF141371">
    <property type="entry name" value="PilZ domain-like"/>
    <property type="match status" value="1"/>
</dbReference>
<reference evidence="15 16" key="1">
    <citation type="submission" date="2019-07" db="EMBL/GenBank/DDBJ databases">
        <title>Tepidimonas taiwanensis I1-1 draft genome.</title>
        <authorList>
            <person name="Da Costa M.S."/>
            <person name="Froufe H.J.C."/>
            <person name="Egas C."/>
            <person name="Albuquerque L."/>
        </authorList>
    </citation>
    <scope>NUCLEOTIDE SEQUENCE [LARGE SCALE GENOMIC DNA]</scope>
    <source>
        <strain evidence="15 16">I1-1</strain>
    </source>
</reference>
<proteinExistence type="predicted"/>
<dbReference type="GO" id="GO:0030244">
    <property type="term" value="P:cellulose biosynthetic process"/>
    <property type="evidence" value="ECO:0007669"/>
    <property type="project" value="UniProtKB-KW"/>
</dbReference>
<dbReference type="PRINTS" id="PR01439">
    <property type="entry name" value="CELLSNTHASEA"/>
</dbReference>
<feature type="transmembrane region" description="Helical" evidence="12">
    <location>
        <begin position="157"/>
        <end position="176"/>
    </location>
</feature>
<evidence type="ECO:0000256" key="12">
    <source>
        <dbReference type="SAM" id="Phobius"/>
    </source>
</evidence>
<comment type="catalytic activity">
    <reaction evidence="11">
        <text>[(1-&gt;4)-beta-D-glucosyl](n) + UDP-alpha-D-glucose = [(1-&gt;4)-beta-D-glucosyl](n+1) + UDP + H(+)</text>
        <dbReference type="Rhea" id="RHEA:19929"/>
        <dbReference type="Rhea" id="RHEA-COMP:10033"/>
        <dbReference type="Rhea" id="RHEA-COMP:10034"/>
        <dbReference type="ChEBI" id="CHEBI:15378"/>
        <dbReference type="ChEBI" id="CHEBI:18246"/>
        <dbReference type="ChEBI" id="CHEBI:58223"/>
        <dbReference type="ChEBI" id="CHEBI:58885"/>
        <dbReference type="EC" id="2.4.1.12"/>
    </reaction>
</comment>
<dbReference type="Gene3D" id="2.40.10.220">
    <property type="entry name" value="predicted glycosyltransferase like domains"/>
    <property type="match status" value="1"/>
</dbReference>
<feature type="transmembrane region" description="Helical" evidence="12">
    <location>
        <begin position="116"/>
        <end position="137"/>
    </location>
</feature>
<evidence type="ECO:0000256" key="8">
    <source>
        <dbReference type="ARBA" id="ARBA00022916"/>
    </source>
</evidence>
<evidence type="ECO:0000313" key="16">
    <source>
        <dbReference type="Proteomes" id="UP000317763"/>
    </source>
</evidence>
<accession>A0A554WYH1</accession>
<evidence type="ECO:0000256" key="1">
    <source>
        <dbReference type="ARBA" id="ARBA00004429"/>
    </source>
</evidence>
<comment type="subcellular location">
    <subcellularLocation>
        <location evidence="1">Cell inner membrane</location>
        <topology evidence="1">Multi-pass membrane protein</topology>
    </subcellularLocation>
</comment>
<evidence type="ECO:0000256" key="11">
    <source>
        <dbReference type="ARBA" id="ARBA00048682"/>
    </source>
</evidence>
<protein>
    <recommendedName>
        <fullName evidence="2">cellulose synthase (UDP-forming)</fullName>
        <ecNumber evidence="2">2.4.1.12</ecNumber>
    </recommendedName>
</protein>
<evidence type="ECO:0000259" key="13">
    <source>
        <dbReference type="Pfam" id="PF07238"/>
    </source>
</evidence>
<keyword evidence="4" id="KW-0997">Cell inner membrane</keyword>
<evidence type="ECO:0000256" key="10">
    <source>
        <dbReference type="ARBA" id="ARBA00023136"/>
    </source>
</evidence>
<dbReference type="EC" id="2.4.1.12" evidence="2"/>
<dbReference type="GO" id="GO:0005886">
    <property type="term" value="C:plasma membrane"/>
    <property type="evidence" value="ECO:0007669"/>
    <property type="project" value="UniProtKB-SubCell"/>
</dbReference>
<evidence type="ECO:0000256" key="9">
    <source>
        <dbReference type="ARBA" id="ARBA00022989"/>
    </source>
</evidence>
<comment type="caution">
    <text evidence="15">The sequence shown here is derived from an EMBL/GenBank/DDBJ whole genome shotgun (WGS) entry which is preliminary data.</text>
</comment>
<keyword evidence="9 12" id="KW-1133">Transmembrane helix</keyword>
<dbReference type="GO" id="GO:0006011">
    <property type="term" value="P:UDP-alpha-D-glucose metabolic process"/>
    <property type="evidence" value="ECO:0007669"/>
    <property type="project" value="InterPro"/>
</dbReference>
<keyword evidence="7 12" id="KW-0812">Transmembrane</keyword>
<evidence type="ECO:0000256" key="7">
    <source>
        <dbReference type="ARBA" id="ARBA00022692"/>
    </source>
</evidence>
<evidence type="ECO:0000256" key="5">
    <source>
        <dbReference type="ARBA" id="ARBA00022676"/>
    </source>
</evidence>
<keyword evidence="8" id="KW-0135">Cellulose biosynthesis</keyword>
<evidence type="ECO:0000256" key="2">
    <source>
        <dbReference type="ARBA" id="ARBA00012539"/>
    </source>
</evidence>
<dbReference type="GO" id="GO:0016760">
    <property type="term" value="F:cellulose synthase (UDP-forming) activity"/>
    <property type="evidence" value="ECO:0007669"/>
    <property type="project" value="UniProtKB-EC"/>
</dbReference>
<evidence type="ECO:0000313" key="15">
    <source>
        <dbReference type="EMBL" id="TSE28630.1"/>
    </source>
</evidence>
<dbReference type="PANTHER" id="PTHR43867:SF2">
    <property type="entry name" value="CELLULOSE SYNTHASE CATALYTIC SUBUNIT A [UDP-FORMING]"/>
    <property type="match status" value="1"/>
</dbReference>
<dbReference type="InterPro" id="IPR001173">
    <property type="entry name" value="Glyco_trans_2-like"/>
</dbReference>
<gene>
    <name evidence="15" type="primary">bcsA</name>
    <name evidence="15" type="ORF">Ttaiw_02557</name>
</gene>
<dbReference type="PANTHER" id="PTHR43867">
    <property type="entry name" value="CELLULOSE SYNTHASE CATALYTIC SUBUNIT A [UDP-FORMING]"/>
    <property type="match status" value="1"/>
</dbReference>
<dbReference type="Pfam" id="PF13632">
    <property type="entry name" value="Glyco_trans_2_3"/>
    <property type="match status" value="1"/>
</dbReference>
<dbReference type="AlphaFoldDB" id="A0A554WYH1"/>
<feature type="transmembrane region" description="Helical" evidence="12">
    <location>
        <begin position="229"/>
        <end position="253"/>
    </location>
</feature>
<dbReference type="Gene3D" id="3.90.550.10">
    <property type="entry name" value="Spore Coat Polysaccharide Biosynthesis Protein SpsA, Chain A"/>
    <property type="match status" value="1"/>
</dbReference>
<sequence>MPSENEMFYSVIQHGLDFWNASFFCGSAAVLRRAHLDLIGGIAGETITEDAETAMALHGQHGLNSVYYGKPMIAGLQPETFSGFIVQRTRWTQGMVQILILKNPWKQPKLTIPQRLAYTSSVFFWFFPFARIVFYIAPSLYLLFGLRIVDAYFSMDLLAYTLPHVLGAMMLSNILYGRTRWPLISELYETIQSMHALPSIVATIRHPHAPSFAVTPKGERLDEDFISQLALPFYAIFLFSFVCVIAGVIRLILIPGDLGVIALTMTLAAINMIFSMAAIGIMLEKAQKRSAYRVPAESLDATAEWHSGNTVVSLRFLDVSHGGARFTATQPLPRGTLGAIRATIPAMDNTVADLPSSVVRVRRMTNGQWEIGVRFAPQTIEERRAIVALVYGDSDLHAANQRARQRRIGLAEGFAFLLRLAVTHAAENFQFLTRLAWQKIVSLITPKWQRILQRLFAG</sequence>
<dbReference type="InterPro" id="IPR009875">
    <property type="entry name" value="PilZ_domain"/>
</dbReference>
<dbReference type="RefSeq" id="WP_185974936.1">
    <property type="nucleotide sequence ID" value="NZ_CP083911.1"/>
</dbReference>